<evidence type="ECO:0000259" key="15">
    <source>
        <dbReference type="PROSITE" id="PS50222"/>
    </source>
</evidence>
<dbReference type="GO" id="GO:0005886">
    <property type="term" value="C:plasma membrane"/>
    <property type="evidence" value="ECO:0007669"/>
    <property type="project" value="UniProtKB-SubCell"/>
</dbReference>
<dbReference type="SUPFAM" id="SSF47473">
    <property type="entry name" value="EF-hand"/>
    <property type="match status" value="3"/>
</dbReference>
<name>A0A2K0U7B2_TRIHA</name>
<dbReference type="GO" id="GO:0006897">
    <property type="term" value="P:endocytosis"/>
    <property type="evidence" value="ECO:0007669"/>
    <property type="project" value="UniProtKB-KW"/>
</dbReference>
<feature type="domain" description="EH" evidence="14">
    <location>
        <begin position="18"/>
        <end position="94"/>
    </location>
</feature>
<dbReference type="Pfam" id="PF12763">
    <property type="entry name" value="EH"/>
    <property type="match status" value="3"/>
</dbReference>
<protein>
    <recommendedName>
        <fullName evidence="18">UBA/TS-N domain-containing protein</fullName>
    </recommendedName>
</protein>
<keyword evidence="9" id="KW-0963">Cytoplasm</keyword>
<evidence type="ECO:0000256" key="11">
    <source>
        <dbReference type="SAM" id="Coils"/>
    </source>
</evidence>
<evidence type="ECO:0000256" key="10">
    <source>
        <dbReference type="ARBA" id="ARBA00025194"/>
    </source>
</evidence>
<feature type="region of interest" description="Disordered" evidence="12">
    <location>
        <begin position="230"/>
        <end position="288"/>
    </location>
</feature>
<dbReference type="InterPro" id="IPR015940">
    <property type="entry name" value="UBA"/>
</dbReference>
<feature type="compositionally biased region" description="Basic and acidic residues" evidence="12">
    <location>
        <begin position="1002"/>
        <end position="1020"/>
    </location>
</feature>
<feature type="compositionally biased region" description="Pro residues" evidence="12">
    <location>
        <begin position="407"/>
        <end position="419"/>
    </location>
</feature>
<feature type="compositionally biased region" description="Polar residues" evidence="12">
    <location>
        <begin position="1028"/>
        <end position="1037"/>
    </location>
</feature>
<comment type="caution">
    <text evidence="16">The sequence shown here is derived from an EMBL/GenBank/DDBJ whole genome shotgun (WGS) entry which is preliminary data.</text>
</comment>
<dbReference type="SUPFAM" id="SSF46934">
    <property type="entry name" value="UBA-like"/>
    <property type="match status" value="1"/>
</dbReference>
<comment type="subcellular location">
    <subcellularLocation>
        <location evidence="3">Cell membrane</location>
        <topology evidence="3">Peripheral membrane protein</topology>
        <orientation evidence="3">Cytoplasmic side</orientation>
    </subcellularLocation>
    <subcellularLocation>
        <location evidence="2">Cytoplasm</location>
        <location evidence="2">Cytoskeleton</location>
        <location evidence="2">Actin patch</location>
    </subcellularLocation>
    <subcellularLocation>
        <location evidence="1">Endosome membrane</location>
        <topology evidence="1">Peripheral membrane protein</topology>
        <orientation evidence="1">Cytoplasmic side</orientation>
    </subcellularLocation>
</comment>
<feature type="region of interest" description="Disordered" evidence="12">
    <location>
        <begin position="707"/>
        <end position="925"/>
    </location>
</feature>
<evidence type="ECO:0000259" key="13">
    <source>
        <dbReference type="PROSITE" id="PS50030"/>
    </source>
</evidence>
<dbReference type="CDD" id="cd00052">
    <property type="entry name" value="EH"/>
    <property type="match status" value="3"/>
</dbReference>
<feature type="region of interest" description="Disordered" evidence="12">
    <location>
        <begin position="491"/>
        <end position="522"/>
    </location>
</feature>
<comment type="subunit">
    <text evidence="4">Component of the PAN1 actin cytoskeleton-regulatory complex.</text>
</comment>
<gene>
    <name evidence="16" type="ORF">THARTR1_05794</name>
</gene>
<dbReference type="PROSITE" id="PS50030">
    <property type="entry name" value="UBA"/>
    <property type="match status" value="1"/>
</dbReference>
<dbReference type="Gene3D" id="1.10.238.10">
    <property type="entry name" value="EF-hand"/>
    <property type="match status" value="3"/>
</dbReference>
<dbReference type="InterPro" id="IPR009060">
    <property type="entry name" value="UBA-like_sf"/>
</dbReference>
<feature type="compositionally biased region" description="Polar residues" evidence="12">
    <location>
        <begin position="1047"/>
        <end position="1078"/>
    </location>
</feature>
<feature type="domain" description="UBA" evidence="13">
    <location>
        <begin position="1224"/>
        <end position="1264"/>
    </location>
</feature>
<dbReference type="InterPro" id="IPR000261">
    <property type="entry name" value="EH_dom"/>
</dbReference>
<feature type="compositionally biased region" description="Low complexity" evidence="12">
    <location>
        <begin position="763"/>
        <end position="772"/>
    </location>
</feature>
<keyword evidence="6" id="KW-0967">Endosome</keyword>
<evidence type="ECO:0000256" key="12">
    <source>
        <dbReference type="SAM" id="MobiDB-lite"/>
    </source>
</evidence>
<proteinExistence type="predicted"/>
<feature type="region of interest" description="Disordered" evidence="12">
    <location>
        <begin position="541"/>
        <end position="566"/>
    </location>
</feature>
<evidence type="ECO:0000256" key="9">
    <source>
        <dbReference type="ARBA" id="ARBA00023212"/>
    </source>
</evidence>
<dbReference type="Pfam" id="PF00627">
    <property type="entry name" value="UBA"/>
    <property type="match status" value="1"/>
</dbReference>
<feature type="compositionally biased region" description="Polar residues" evidence="12">
    <location>
        <begin position="253"/>
        <end position="265"/>
    </location>
</feature>
<feature type="compositionally biased region" description="Basic and acidic residues" evidence="12">
    <location>
        <begin position="975"/>
        <end position="990"/>
    </location>
</feature>
<keyword evidence="7 11" id="KW-0175">Coiled coil</keyword>
<feature type="coiled-coil region" evidence="11">
    <location>
        <begin position="621"/>
        <end position="704"/>
    </location>
</feature>
<keyword evidence="5" id="KW-0254">Endocytosis</keyword>
<dbReference type="PANTHER" id="PTHR11216">
    <property type="entry name" value="EH DOMAIN"/>
    <property type="match status" value="1"/>
</dbReference>
<feature type="compositionally biased region" description="Polar residues" evidence="12">
    <location>
        <begin position="1183"/>
        <end position="1201"/>
    </location>
</feature>
<dbReference type="AlphaFoldDB" id="A0A2K0U7B2"/>
<evidence type="ECO:0000259" key="14">
    <source>
        <dbReference type="PROSITE" id="PS50031"/>
    </source>
</evidence>
<reference evidence="16 17" key="1">
    <citation type="submission" date="2017-02" db="EMBL/GenBank/DDBJ databases">
        <title>Genomes of Trichoderma spp. with biocontrol activity.</title>
        <authorList>
            <person name="Gardiner D."/>
            <person name="Kazan K."/>
            <person name="Vos C."/>
            <person name="Harvey P."/>
        </authorList>
    </citation>
    <scope>NUCLEOTIDE SEQUENCE [LARGE SCALE GENOMIC DNA]</scope>
    <source>
        <strain evidence="16 17">Tr1</strain>
    </source>
</reference>
<feature type="region of interest" description="Disordered" evidence="12">
    <location>
        <begin position="366"/>
        <end position="479"/>
    </location>
</feature>
<dbReference type="Gene3D" id="1.10.8.10">
    <property type="entry name" value="DNA helicase RuvA subunit, C-terminal domain"/>
    <property type="match status" value="1"/>
</dbReference>
<evidence type="ECO:0008006" key="18">
    <source>
        <dbReference type="Google" id="ProtNLM"/>
    </source>
</evidence>
<feature type="compositionally biased region" description="Polar residues" evidence="12">
    <location>
        <begin position="707"/>
        <end position="729"/>
    </location>
</feature>
<sequence length="1265" mass="133442">MSAAADPSAPNLNLSPEEKRIYGQLFRQADTDGVGVVTGEIAVKFFEKTRLDSRILGEIWQIADKENRGFLTPAGFGIVLRLIGHAQAGREPTPELALQQGPIPRFEGIWPAAATSPSQAQAPIQPQVSGGLRVPPLTPDKVAQYAALFERQNLQANMLPGDQARSIFDKSGLPNETLGRIWGLADTEQRGALALPEFIIAMHLLTSMKTGALRALPNVLPAGLYEAATRSSAAAPRQSPSNTGGITAIPRQLSGSTQQQRTGSPLNRPPIVAAQVTGPPATPGGEWAITPADKARFDQIYLDFDKTNKGFITGEEAVPFLSQSNLPEDTLAQIWDLADFGSQGRLTRDGFAVAMYLIRQQRSNRATPLPSTLPTNLVPPHLRTQSRPATAVSSAFDPAPALTQTAPLPPVAAPAPPAPKSALEDLFGLDSSTPSPAPPAPAQTTMSTGGSNADPFAGGISVLHTASSPGKPSSPVGVTFRPFVPSSSFGRGLAGHPGAEAARPHTASEDLLGDTDPEANKNISDETTELANLSNQIGSLTKQTQEVQTKRATTQHELSQTNSQKQNFEQRLAQLRQQYEKEAQDTHALEEKLRNSRADTKKLQGECMTLEGQLRDIQGQHQQVLAALQADQQENANLRERIRQANAEIAELKPQVEKLKLDARQQKGLVAINKKQLSTTEGERDKLKAEAESLAKSAEDISRQIETGSPVSTSAQMASPALSTSSGNNPFFKRSASTDIMGVFGPPPPNRAFSDRSFDDLFGPAGPVSSSGTPPPVAAFKQQNTGQSSVSVGSFSNNSGPTPNVSRVPTLSAEPPAPPESRQLSSSFLPFPEPNESLSSSRQVSPPTSSRAEGSASGSFPFPGGVASGAAEAKAPAAAASSEEEEKHDSASATPVPAAQGDSSQKPAEGEAQDRSGSFDNTDHAKAKADFDNAFAAFTSAKTPSSSSADKGAAAVKPHNAFDNAFDTEFPPISELERDVSESDSERGGFDDDFAPASPQNKAKEKQVALEPTPESHRPAAEAADSNAPLSPSQDLTATHEPETKSTELPSSPATITNNHAATSPTSNADDIFGSSTMPAPAHHNPPPVTKGAFDDLDDDFEGLEDAKEGSADDDFANISRSGLDDYNPMFDSSPPASQAKSESTAFGNESSFDFISSNSATSAPGQSSNGQQSHDWDAIFSTLDSPTTTAAQPVHSNNTGPAKEETAESRPPAPGRALTEAGEHDDPILKNLTSMGYTRPDALAALEKYDYNLERAANFLASQS</sequence>
<accession>A0A2K0U7B2</accession>
<dbReference type="Proteomes" id="UP000236290">
    <property type="component" value="Unassembled WGS sequence"/>
</dbReference>
<dbReference type="GO" id="GO:0003779">
    <property type="term" value="F:actin binding"/>
    <property type="evidence" value="ECO:0007669"/>
    <property type="project" value="UniProtKB-KW"/>
</dbReference>
<evidence type="ECO:0000256" key="6">
    <source>
        <dbReference type="ARBA" id="ARBA00022753"/>
    </source>
</evidence>
<feature type="domain" description="EH" evidence="14">
    <location>
        <begin position="141"/>
        <end position="231"/>
    </location>
</feature>
<dbReference type="InterPro" id="IPR002048">
    <property type="entry name" value="EF_hand_dom"/>
</dbReference>
<dbReference type="PANTHER" id="PTHR11216:SF170">
    <property type="entry name" value="DYNAMIN ASSOCIATED PROTEIN 160, ISOFORM D"/>
    <property type="match status" value="1"/>
</dbReference>
<dbReference type="GO" id="GO:0016197">
    <property type="term" value="P:endosomal transport"/>
    <property type="evidence" value="ECO:0007669"/>
    <property type="project" value="TreeGrafter"/>
</dbReference>
<dbReference type="GO" id="GO:0005509">
    <property type="term" value="F:calcium ion binding"/>
    <property type="evidence" value="ECO:0007669"/>
    <property type="project" value="InterPro"/>
</dbReference>
<keyword evidence="9" id="KW-0206">Cytoskeleton</keyword>
<evidence type="ECO:0000256" key="1">
    <source>
        <dbReference type="ARBA" id="ARBA00004125"/>
    </source>
</evidence>
<comment type="function">
    <text evidence="10">Component of the PAN1 actin cytoskeleton-regulatory complex required for the internalization of endosomes during actin-coupled endocytosis. The complex links the site of endocytosis to the cell membrane-associated actin cytoskeleton. Mediates uptake of external molecules and vacuolar degradation of plasma membrane proteins. Plays a role in the proper organization of the cell membrane-associated actin cytoskeleton and promotes its destabilization.</text>
</comment>
<dbReference type="EMBL" id="MTYI01000074">
    <property type="protein sequence ID" value="PNP53670.1"/>
    <property type="molecule type" value="Genomic_DNA"/>
</dbReference>
<dbReference type="OrthoDB" id="524326at2759"/>
<evidence type="ECO:0000256" key="4">
    <source>
        <dbReference type="ARBA" id="ARBA00011159"/>
    </source>
</evidence>
<evidence type="ECO:0000313" key="17">
    <source>
        <dbReference type="Proteomes" id="UP000236290"/>
    </source>
</evidence>
<dbReference type="SMART" id="SM00027">
    <property type="entry name" value="EH"/>
    <property type="match status" value="3"/>
</dbReference>
<feature type="domain" description="EF-hand" evidence="15">
    <location>
        <begin position="292"/>
        <end position="327"/>
    </location>
</feature>
<feature type="compositionally biased region" description="Polar residues" evidence="12">
    <location>
        <begin position="1135"/>
        <end position="1174"/>
    </location>
</feature>
<feature type="compositionally biased region" description="Acidic residues" evidence="12">
    <location>
        <begin position="1095"/>
        <end position="1104"/>
    </location>
</feature>
<organism evidence="16 17">
    <name type="scientific">Trichoderma harzianum</name>
    <name type="common">Hypocrea lixii</name>
    <dbReference type="NCBI Taxonomy" id="5544"/>
    <lineage>
        <taxon>Eukaryota</taxon>
        <taxon>Fungi</taxon>
        <taxon>Dikarya</taxon>
        <taxon>Ascomycota</taxon>
        <taxon>Pezizomycotina</taxon>
        <taxon>Sordariomycetes</taxon>
        <taxon>Hypocreomycetidae</taxon>
        <taxon>Hypocreales</taxon>
        <taxon>Hypocreaceae</taxon>
        <taxon>Trichoderma</taxon>
    </lineage>
</organism>
<evidence type="ECO:0000256" key="3">
    <source>
        <dbReference type="ARBA" id="ARBA00004413"/>
    </source>
</evidence>
<feature type="compositionally biased region" description="Low complexity" evidence="12">
    <location>
        <begin position="788"/>
        <end position="800"/>
    </location>
</feature>
<feature type="compositionally biased region" description="Low complexity" evidence="12">
    <location>
        <begin position="837"/>
        <end position="881"/>
    </location>
</feature>
<dbReference type="GO" id="GO:0010008">
    <property type="term" value="C:endosome membrane"/>
    <property type="evidence" value="ECO:0007669"/>
    <property type="project" value="UniProtKB-SubCell"/>
</dbReference>
<dbReference type="PROSITE" id="PS50031">
    <property type="entry name" value="EH"/>
    <property type="match status" value="3"/>
</dbReference>
<feature type="compositionally biased region" description="Polar residues" evidence="12">
    <location>
        <begin position="366"/>
        <end position="375"/>
    </location>
</feature>
<evidence type="ECO:0000256" key="2">
    <source>
        <dbReference type="ARBA" id="ARBA00004134"/>
    </source>
</evidence>
<feature type="compositionally biased region" description="Polar residues" evidence="12">
    <location>
        <begin position="383"/>
        <end position="393"/>
    </location>
</feature>
<feature type="domain" description="EH" evidence="14">
    <location>
        <begin position="293"/>
        <end position="384"/>
    </location>
</feature>
<evidence type="ECO:0000256" key="5">
    <source>
        <dbReference type="ARBA" id="ARBA00022583"/>
    </source>
</evidence>
<feature type="region of interest" description="Disordered" evidence="12">
    <location>
        <begin position="963"/>
        <end position="1236"/>
    </location>
</feature>
<keyword evidence="8" id="KW-0009">Actin-binding</keyword>
<dbReference type="PROSITE" id="PS50222">
    <property type="entry name" value="EF_HAND_2"/>
    <property type="match status" value="1"/>
</dbReference>
<evidence type="ECO:0000256" key="7">
    <source>
        <dbReference type="ARBA" id="ARBA00023054"/>
    </source>
</evidence>
<dbReference type="GO" id="GO:0030479">
    <property type="term" value="C:actin cortical patch"/>
    <property type="evidence" value="ECO:0007669"/>
    <property type="project" value="UniProtKB-SubCell"/>
</dbReference>
<feature type="compositionally biased region" description="Low complexity" evidence="12">
    <location>
        <begin position="230"/>
        <end position="241"/>
    </location>
</feature>
<evidence type="ECO:0000313" key="16">
    <source>
        <dbReference type="EMBL" id="PNP53670.1"/>
    </source>
</evidence>
<dbReference type="InterPro" id="IPR011992">
    <property type="entry name" value="EF-hand-dom_pair"/>
</dbReference>
<evidence type="ECO:0000256" key="8">
    <source>
        <dbReference type="ARBA" id="ARBA00023203"/>
    </source>
</evidence>
<dbReference type="SMART" id="SM00165">
    <property type="entry name" value="UBA"/>
    <property type="match status" value="1"/>
</dbReference>
<feature type="compositionally biased region" description="Low complexity" evidence="12">
    <location>
        <begin position="467"/>
        <end position="478"/>
    </location>
</feature>